<dbReference type="Proteomes" id="UP000762676">
    <property type="component" value="Unassembled WGS sequence"/>
</dbReference>
<keyword evidence="4" id="KW-0812">Transmembrane</keyword>
<name>A0AAV4HNS1_9GAST</name>
<evidence type="ECO:0000256" key="4">
    <source>
        <dbReference type="SAM" id="Phobius"/>
    </source>
</evidence>
<evidence type="ECO:0000313" key="8">
    <source>
        <dbReference type="EMBL" id="GFR99359.1"/>
    </source>
</evidence>
<gene>
    <name evidence="8" type="ORF">ElyMa_006372400</name>
</gene>
<reference evidence="8 9" key="1">
    <citation type="journal article" date="2021" name="Elife">
        <title>Chloroplast acquisition without the gene transfer in kleptoplastic sea slugs, Plakobranchus ocellatus.</title>
        <authorList>
            <person name="Maeda T."/>
            <person name="Takahashi S."/>
            <person name="Yoshida T."/>
            <person name="Shimamura S."/>
            <person name="Takaki Y."/>
            <person name="Nagai Y."/>
            <person name="Toyoda A."/>
            <person name="Suzuki Y."/>
            <person name="Arimoto A."/>
            <person name="Ishii H."/>
            <person name="Satoh N."/>
            <person name="Nishiyama T."/>
            <person name="Hasebe M."/>
            <person name="Maruyama T."/>
            <person name="Minagawa J."/>
            <person name="Obokata J."/>
            <person name="Shigenobu S."/>
        </authorList>
    </citation>
    <scope>NUCLEOTIDE SEQUENCE [LARGE SCALE GENOMIC DNA]</scope>
</reference>
<dbReference type="Gene3D" id="2.10.50.10">
    <property type="entry name" value="Tumor Necrosis Factor Receptor, subunit A, domain 2"/>
    <property type="match status" value="19"/>
</dbReference>
<dbReference type="FunFam" id="3.30.420.10:FF:000032">
    <property type="entry name" value="Retrovirus-related Pol polyprotein from transposon 297-like Protein"/>
    <property type="match status" value="1"/>
</dbReference>
<dbReference type="PROSITE" id="PS00022">
    <property type="entry name" value="EGF_1"/>
    <property type="match status" value="1"/>
</dbReference>
<dbReference type="SUPFAM" id="SSF57184">
    <property type="entry name" value="Growth factor receptor domain"/>
    <property type="match status" value="8"/>
</dbReference>
<dbReference type="InterPro" id="IPR000742">
    <property type="entry name" value="EGF"/>
</dbReference>
<dbReference type="InterPro" id="IPR003410">
    <property type="entry name" value="HYR_dom"/>
</dbReference>
<evidence type="ECO:0000259" key="5">
    <source>
        <dbReference type="PROSITE" id="PS50026"/>
    </source>
</evidence>
<dbReference type="GO" id="GO:0003676">
    <property type="term" value="F:nucleic acid binding"/>
    <property type="evidence" value="ECO:0007669"/>
    <property type="project" value="InterPro"/>
</dbReference>
<keyword evidence="9" id="KW-1185">Reference proteome</keyword>
<comment type="caution">
    <text evidence="8">The sequence shown here is derived from an EMBL/GenBank/DDBJ whole genome shotgun (WGS) entry which is preliminary data.</text>
</comment>
<dbReference type="Gene3D" id="3.30.420.10">
    <property type="entry name" value="Ribonuclease H-like superfamily/Ribonuclease H"/>
    <property type="match status" value="1"/>
</dbReference>
<comment type="caution">
    <text evidence="2">Lacks conserved residue(s) required for the propagation of feature annotation.</text>
</comment>
<dbReference type="PROSITE" id="PS50994">
    <property type="entry name" value="INTEGRASE"/>
    <property type="match status" value="1"/>
</dbReference>
<dbReference type="InterPro" id="IPR041588">
    <property type="entry name" value="Integrase_H2C2"/>
</dbReference>
<dbReference type="PANTHER" id="PTHR46967:SF2">
    <property type="entry name" value="SUSHI, VON WILLEBRAND FACTOR TYPE A, EGF AND PENTRAXIN DOMAIN-CONTAINING PROTEIN 1-LIKE"/>
    <property type="match status" value="1"/>
</dbReference>
<accession>A0AAV4HNS1</accession>
<evidence type="ECO:0000256" key="2">
    <source>
        <dbReference type="PROSITE-ProRule" id="PRU00076"/>
    </source>
</evidence>
<feature type="domain" description="Integrase catalytic" evidence="7">
    <location>
        <begin position="989"/>
        <end position="1160"/>
    </location>
</feature>
<dbReference type="SMART" id="SM00261">
    <property type="entry name" value="FU"/>
    <property type="match status" value="10"/>
</dbReference>
<dbReference type="GO" id="GO:0015074">
    <property type="term" value="P:DNA integration"/>
    <property type="evidence" value="ECO:0007669"/>
    <property type="project" value="InterPro"/>
</dbReference>
<dbReference type="InterPro" id="IPR006212">
    <property type="entry name" value="Furin_repeat"/>
</dbReference>
<dbReference type="SUPFAM" id="SSF53098">
    <property type="entry name" value="Ribonuclease H-like"/>
    <property type="match status" value="1"/>
</dbReference>
<dbReference type="Pfam" id="PF02494">
    <property type="entry name" value="HYR"/>
    <property type="match status" value="1"/>
</dbReference>
<proteinExistence type="predicted"/>
<dbReference type="Pfam" id="PF17921">
    <property type="entry name" value="Integrase_H2C2"/>
    <property type="match status" value="1"/>
</dbReference>
<keyword evidence="1" id="KW-0677">Repeat</keyword>
<organism evidence="8 9">
    <name type="scientific">Elysia marginata</name>
    <dbReference type="NCBI Taxonomy" id="1093978"/>
    <lineage>
        <taxon>Eukaryota</taxon>
        <taxon>Metazoa</taxon>
        <taxon>Spiralia</taxon>
        <taxon>Lophotrochozoa</taxon>
        <taxon>Mollusca</taxon>
        <taxon>Gastropoda</taxon>
        <taxon>Heterobranchia</taxon>
        <taxon>Euthyneura</taxon>
        <taxon>Panpulmonata</taxon>
        <taxon>Sacoglossa</taxon>
        <taxon>Placobranchoidea</taxon>
        <taxon>Plakobranchidae</taxon>
        <taxon>Elysia</taxon>
    </lineage>
</organism>
<dbReference type="PROSITE" id="PS50825">
    <property type="entry name" value="HYR"/>
    <property type="match status" value="1"/>
</dbReference>
<evidence type="ECO:0000259" key="7">
    <source>
        <dbReference type="PROSITE" id="PS50994"/>
    </source>
</evidence>
<sequence>MLGRALDFDTEVARVDANPEQYLGDVFRWGEIQLYGNSVTQRPSTANPNNCLNGGVGPDCYVPRDSTPPTVSSCPSDISVPTVYEKVEVTWTEPTFTEAVSVSSTYQPGTFFTQGDHKVVYLAKDSSGNVATCAFNVYVNDEFCPTLAQPRGGGQSVCFENVGNISLLDPGYSACSATCGAPGSASVERVPINYTCGPRGDWWSARLRASENLYPTCGRIEGPAANRVELNLKYTIDVTDCPSISAAIDTKAREDISNVIPESALSDGTNTYTAEDVFLAAVLDNAVLGFTDIFPSSVLDRDAFQVTVVPVCPIGQVVREDLCVSCGPGTSYNTTSSECDNCPVGQYQTGYSQLACLPCSPGLTTNGIGADDGNLCVDECLLGQFYSTVTSTCQSCPLGFYQDQTGQFQCKPCPVGETTGQVASTSIVSCAEGCNSGEQLLPTGVCSPCAVGTYRDAAVSRVCVPCPDGFTTFEEGSQLQSNCSILKCPAGSRADSTNTVCVLCPVGQYQPQINMKQCVPCPENFTTRSAGSVSFTECLRFCPSGEQLVENSCVKCDIASYKDNNQDPLGQCLPCPVGYITSSTGAETAAACDIRNCTAGYRTVIRQNGIKDCEACPLGFYQSAPYQDSCDVCPGQTSTRQTASADLSQCEAYCDSGFEIEAGTDNCQACEIGYYKDNLDDIFGLCVLCPGGSFITSAQAATSVGDCNIRNCSAGSFRNGLNQCEQCALGSYQPQKWQTSCLNCPEDTTTALPGATSIDQCFSSCPLGKELLFGTCVECRVGFYKDVVGSNSRCVKCPTGFITLSTGAQAQGSCFVVACDPGAYRNTVSNQCVQCPYGQFQPDQWQEACLSCPAGYTTFVQGATADSQCLLDCDAGSFLDVPTNSCLPCEEGFYRDKSTPTQTTCVQCPDGYTTLSASSDQASDCKNFRRSVFEAVYNLSHPGVKATIRLVSEKFIWHGLRRQVSTWVKECHECQSSKIKKHTRAPLETFTVPEKRFSHINIDIAGPLPESCGQRYLITIIDRNARWPEAIPIPNITSAECVQALVGGWISRFGIPQDILSHRGSQFTSALWTEIAKRLGVKVHRTTAFHPQANGMVERFHRTLKAALKARLTGNNWVEELPWVFLGLRTAPKEDLGYSSAELVYGEPLTVPGEFIPSQALPWSATDFLTAFRAKTQLLTPRPTVHHSKQHTYLPPSLLTAKYVYIRTDTVKTPLQRPYSGPYTVLAPGEKTFLVDIGGRAERISIDRLKPAQVDPTKPVQLQQPARRGHPPALPGPPSATETDDTRGQPAAQTDHRQLTSRTGRQVRLPMRFQLLSEMSVLGGGNCTAGYRTVTLQNGAKDCEVCPLGFYQSAPYQDSCDVCPGQTSTRQTASTDQSQCEAYCDSGYEIIAGTDNCQACEIGYYKDNLAGIFGSCVLCPDGEFITSAQAATSVGDCSIRNCSAGFFIDGQNRCKQCALGTYQPNKWQTSCLDCPVDTTTDRTGAISSDQCFSSCPLGKELIGGTCEECSVGFYKDVVGSDSSCVQCPTGFITAGTGAQSQRSCSIVACDPGTYRNTVSNQCVECPYGQFQPEQWQEACSSCPAGYTTFVQGATADSQCLLDCAAGSYLSVATNSCLPCEQGFYRDKSSPTQIACVKCPEDFITPSTSSDEASDCNIRNCTAPGQYRNSQSNDCEVCPVGTYNSQWWQDACTSCPSGFTTRLLGRATEAECLRDCPSGQQLNEANDVCTDCPLGFFRDATATWTCQSCPQDLTTAATRSTSASDCSVSSCSPGRFYNSSRSGCQNCPSNTYQSSSGQSDCLTCPKNQVTLTDGAASLDSCLGICEANLDNCSSYATCSNTNDGGFSCTCNNNYAGSGDICTHVCDLSEPYCQNGATCSKSSNSVCICTDFYEGSLCTIRRAAEQASDNKNEIIIGSSIGGLAFLLFFLLFIICLVKRMIRKRKWAEAYSGDKGSMANSSTYLGDTLDDSQLSRSHSPRFFMRANTRGYTDAIKGGLINGNGLRALDYSHDASSFNFDPSVYTPRTKGQAEYQQAYYMYDNSRIV</sequence>
<feature type="domain" description="HYR" evidence="6">
    <location>
        <begin position="64"/>
        <end position="141"/>
    </location>
</feature>
<feature type="transmembrane region" description="Helical" evidence="4">
    <location>
        <begin position="1912"/>
        <end position="1935"/>
    </location>
</feature>
<dbReference type="InterPro" id="IPR001584">
    <property type="entry name" value="Integrase_cat-core"/>
</dbReference>
<dbReference type="InterPro" id="IPR011641">
    <property type="entry name" value="Tyr-kin_ephrin_A/B_rcpt-like"/>
</dbReference>
<dbReference type="SMART" id="SM00208">
    <property type="entry name" value="TNFR"/>
    <property type="match status" value="7"/>
</dbReference>
<keyword evidence="2" id="KW-0245">EGF-like domain</keyword>
<feature type="region of interest" description="Disordered" evidence="3">
    <location>
        <begin position="1248"/>
        <end position="1305"/>
    </location>
</feature>
<keyword evidence="2" id="KW-1015">Disulfide bond</keyword>
<dbReference type="PANTHER" id="PTHR46967">
    <property type="entry name" value="INSULIN-LIKE GROWTH FACTOR BINDING PROTEIN,N-TERMINAL"/>
    <property type="match status" value="1"/>
</dbReference>
<dbReference type="SMART" id="SM00181">
    <property type="entry name" value="EGF"/>
    <property type="match status" value="9"/>
</dbReference>
<dbReference type="Pfam" id="PF00665">
    <property type="entry name" value="rve"/>
    <property type="match status" value="1"/>
</dbReference>
<evidence type="ECO:0000256" key="1">
    <source>
        <dbReference type="ARBA" id="ARBA00022737"/>
    </source>
</evidence>
<dbReference type="EMBL" id="BMAT01012799">
    <property type="protein sequence ID" value="GFR99359.1"/>
    <property type="molecule type" value="Genomic_DNA"/>
</dbReference>
<dbReference type="PROSITE" id="PS50026">
    <property type="entry name" value="EGF_3"/>
    <property type="match status" value="2"/>
</dbReference>
<keyword evidence="4" id="KW-1133">Transmembrane helix</keyword>
<dbReference type="InterPro" id="IPR001368">
    <property type="entry name" value="TNFR/NGFR_Cys_rich_reg"/>
</dbReference>
<evidence type="ECO:0000259" key="6">
    <source>
        <dbReference type="PROSITE" id="PS50825"/>
    </source>
</evidence>
<dbReference type="Gene3D" id="1.10.340.70">
    <property type="match status" value="1"/>
</dbReference>
<dbReference type="Pfam" id="PF07699">
    <property type="entry name" value="Ephrin_rec_like"/>
    <property type="match status" value="19"/>
</dbReference>
<dbReference type="InterPro" id="IPR012337">
    <property type="entry name" value="RNaseH-like_sf"/>
</dbReference>
<dbReference type="SMART" id="SM01411">
    <property type="entry name" value="Ephrin_rec_like"/>
    <property type="match status" value="20"/>
</dbReference>
<feature type="domain" description="EGF-like" evidence="5">
    <location>
        <begin position="1862"/>
        <end position="1897"/>
    </location>
</feature>
<evidence type="ECO:0000256" key="3">
    <source>
        <dbReference type="SAM" id="MobiDB-lite"/>
    </source>
</evidence>
<protein>
    <submittedName>
        <fullName evidence="8">Pol polyprotein</fullName>
    </submittedName>
</protein>
<evidence type="ECO:0000313" key="9">
    <source>
        <dbReference type="Proteomes" id="UP000762676"/>
    </source>
</evidence>
<dbReference type="InterPro" id="IPR036397">
    <property type="entry name" value="RNaseH_sf"/>
</dbReference>
<dbReference type="InterPro" id="IPR009030">
    <property type="entry name" value="Growth_fac_rcpt_cys_sf"/>
</dbReference>
<keyword evidence="4" id="KW-0472">Membrane</keyword>
<feature type="disulfide bond" evidence="2">
    <location>
        <begin position="1887"/>
        <end position="1896"/>
    </location>
</feature>
<feature type="domain" description="EGF-like" evidence="5">
    <location>
        <begin position="1827"/>
        <end position="1861"/>
    </location>
</feature>